<comment type="caution">
    <text evidence="3">The sequence shown here is derived from an EMBL/GenBank/DDBJ whole genome shotgun (WGS) entry which is preliminary data.</text>
</comment>
<reference evidence="3 4" key="1">
    <citation type="submission" date="2024-04" db="EMBL/GenBank/DDBJ databases">
        <title>Tritrichomonas musculus Genome.</title>
        <authorList>
            <person name="Alves-Ferreira E."/>
            <person name="Grigg M."/>
            <person name="Lorenzi H."/>
            <person name="Galac M."/>
        </authorList>
    </citation>
    <scope>NUCLEOTIDE SEQUENCE [LARGE SCALE GENOMIC DNA]</scope>
    <source>
        <strain evidence="3 4">EAF2021</strain>
    </source>
</reference>
<keyword evidence="2" id="KW-0378">Hydrolase</keyword>
<proteinExistence type="inferred from homology"/>
<dbReference type="EMBL" id="JAPFFF010000014">
    <property type="protein sequence ID" value="KAK8870994.1"/>
    <property type="molecule type" value="Genomic_DNA"/>
</dbReference>
<evidence type="ECO:0000256" key="1">
    <source>
        <dbReference type="ARBA" id="ARBA00005375"/>
    </source>
</evidence>
<gene>
    <name evidence="3" type="ORF">M9Y10_008907</name>
</gene>
<organism evidence="3 4">
    <name type="scientific">Tritrichomonas musculus</name>
    <dbReference type="NCBI Taxonomy" id="1915356"/>
    <lineage>
        <taxon>Eukaryota</taxon>
        <taxon>Metamonada</taxon>
        <taxon>Parabasalia</taxon>
        <taxon>Tritrichomonadida</taxon>
        <taxon>Tritrichomonadidae</taxon>
        <taxon>Tritrichomonas</taxon>
    </lineage>
</organism>
<dbReference type="Pfam" id="PF00328">
    <property type="entry name" value="His_Phos_2"/>
    <property type="match status" value="1"/>
</dbReference>
<dbReference type="InterPro" id="IPR033379">
    <property type="entry name" value="Acid_Pase_AS"/>
</dbReference>
<dbReference type="InterPro" id="IPR029033">
    <property type="entry name" value="His_PPase_superfam"/>
</dbReference>
<name>A0ABR2IZB7_9EUKA</name>
<dbReference type="PROSITE" id="PS00616">
    <property type="entry name" value="HIS_ACID_PHOSPHAT_1"/>
    <property type="match status" value="1"/>
</dbReference>
<dbReference type="InterPro" id="IPR000560">
    <property type="entry name" value="His_Pase_clade-2"/>
</dbReference>
<dbReference type="CDD" id="cd07061">
    <property type="entry name" value="HP_HAP_like"/>
    <property type="match status" value="1"/>
</dbReference>
<keyword evidence="4" id="KW-1185">Reference proteome</keyword>
<accession>A0ABR2IZB7</accession>
<evidence type="ECO:0000256" key="2">
    <source>
        <dbReference type="ARBA" id="ARBA00022801"/>
    </source>
</evidence>
<dbReference type="Proteomes" id="UP001470230">
    <property type="component" value="Unassembled WGS sequence"/>
</dbReference>
<dbReference type="InterPro" id="IPR050645">
    <property type="entry name" value="Histidine_acid_phosphatase"/>
</dbReference>
<dbReference type="PANTHER" id="PTHR11567">
    <property type="entry name" value="ACID PHOSPHATASE-RELATED"/>
    <property type="match status" value="1"/>
</dbReference>
<dbReference type="Gene3D" id="3.40.50.1240">
    <property type="entry name" value="Phosphoglycerate mutase-like"/>
    <property type="match status" value="1"/>
</dbReference>
<sequence length="396" mass="45792">MIFLLAISSFCFDDKCVAPLKTPEPINGKKLRFLQLLIRHGARAPLQAWLPSTARGYWLCDSDEAIAPRMHAAPVDRYRRFKQVFDQRLVDYPPNCRSGDLTLSGMDQHDKLGQLYHNYLFAQHRLFNSLPVDPEETYFRCSDIERTFRSAQGFLHGVFPPQSPNEIIDIETDTADLSILRPHDGFCKDLEEVRKEYVQTERYQNWIDETWEIVKDLAKTLQVTEKSGANINAVCDFVSTVYCDNKRLPADAQNETIQQACLHSLGFYMYDYYQYNSTVAGSYTMRKMVSVADQHVNNNGKLKFSLLSAHDSTISSILIFLKGKYFKTYNRIPPFASHLAMELWSSDENPNNYTIRFALNGEDIELEKMENQTIVNYNDFKDAYSDYQKYCAEIPI</sequence>
<dbReference type="SUPFAM" id="SSF53254">
    <property type="entry name" value="Phosphoglycerate mutase-like"/>
    <property type="match status" value="1"/>
</dbReference>
<protein>
    <recommendedName>
        <fullName evidence="5">Histidine acid phosphatase</fullName>
    </recommendedName>
</protein>
<evidence type="ECO:0008006" key="5">
    <source>
        <dbReference type="Google" id="ProtNLM"/>
    </source>
</evidence>
<evidence type="ECO:0000313" key="4">
    <source>
        <dbReference type="Proteomes" id="UP001470230"/>
    </source>
</evidence>
<evidence type="ECO:0000313" key="3">
    <source>
        <dbReference type="EMBL" id="KAK8870994.1"/>
    </source>
</evidence>
<dbReference type="PANTHER" id="PTHR11567:SF110">
    <property type="entry name" value="2-PHOSPHOXYLOSE PHOSPHATASE 1"/>
    <property type="match status" value="1"/>
</dbReference>
<comment type="similarity">
    <text evidence="1">Belongs to the histidine acid phosphatase family.</text>
</comment>